<accession>A0A2Y8ZSZ6</accession>
<dbReference type="GO" id="GO:0016853">
    <property type="term" value="F:isomerase activity"/>
    <property type="evidence" value="ECO:0007669"/>
    <property type="project" value="UniProtKB-KW"/>
</dbReference>
<keyword evidence="1" id="KW-0456">Lyase</keyword>
<dbReference type="EMBL" id="UESZ01000001">
    <property type="protein sequence ID" value="SSA33037.1"/>
    <property type="molecule type" value="Genomic_DNA"/>
</dbReference>
<dbReference type="PRINTS" id="PR00149">
    <property type="entry name" value="FUMRATELYASE"/>
</dbReference>
<dbReference type="PRINTS" id="PR00145">
    <property type="entry name" value="ARGSUCLYASE"/>
</dbReference>
<dbReference type="PANTHER" id="PTHR43172">
    <property type="entry name" value="ADENYLOSUCCINATE LYASE"/>
    <property type="match status" value="1"/>
</dbReference>
<keyword evidence="5" id="KW-1185">Reference proteome</keyword>
<dbReference type="PANTHER" id="PTHR43172:SF2">
    <property type="entry name" value="ADENYLOSUCCINATE LYASE C-TERMINAL DOMAIN-CONTAINING PROTEIN"/>
    <property type="match status" value="1"/>
</dbReference>
<dbReference type="InterPro" id="IPR008948">
    <property type="entry name" value="L-Aspartase-like"/>
</dbReference>
<dbReference type="AlphaFoldDB" id="A0A2Y8ZSZ6"/>
<evidence type="ECO:0000313" key="4">
    <source>
        <dbReference type="EMBL" id="SSA33037.1"/>
    </source>
</evidence>
<dbReference type="InterPro" id="IPR020557">
    <property type="entry name" value="Fumarate_lyase_CS"/>
</dbReference>
<evidence type="ECO:0000256" key="2">
    <source>
        <dbReference type="ARBA" id="ARBA00034772"/>
    </source>
</evidence>
<protein>
    <submittedName>
        <fullName evidence="4">3-carboxy-cis,cis-muconate cycloisomerase</fullName>
    </submittedName>
</protein>
<name>A0A2Y8ZSZ6_9MICO</name>
<dbReference type="InterPro" id="IPR000362">
    <property type="entry name" value="Fumarate_lyase_fam"/>
</dbReference>
<dbReference type="Proteomes" id="UP000250028">
    <property type="component" value="Unassembled WGS sequence"/>
</dbReference>
<dbReference type="GO" id="GO:0016829">
    <property type="term" value="F:lyase activity"/>
    <property type="evidence" value="ECO:0007669"/>
    <property type="project" value="UniProtKB-KW"/>
</dbReference>
<comment type="similarity">
    <text evidence="2">Belongs to the class-II fumarase/aspartase family.</text>
</comment>
<reference evidence="5" key="1">
    <citation type="submission" date="2016-10" db="EMBL/GenBank/DDBJ databases">
        <authorList>
            <person name="Varghese N."/>
            <person name="Submissions S."/>
        </authorList>
    </citation>
    <scope>NUCLEOTIDE SEQUENCE [LARGE SCALE GENOMIC DNA]</scope>
    <source>
        <strain evidence="5">DSM 22951</strain>
    </source>
</reference>
<proteinExistence type="inferred from homology"/>
<dbReference type="Gene3D" id="1.10.275.10">
    <property type="entry name" value="Fumarase/aspartase (N-terminal domain)"/>
    <property type="match status" value="1"/>
</dbReference>
<sequence length="405" mass="41484">MLLTPGADRADGLTDDTAVLSAMLSVESAWAGVLGDLGVLTAQQAQVVADACNPSRYDVSQLAANVESGGNPAIPVVAALRAQVAESDSATAALVHKGLTSQDVIDTAVMLIARDCAAQLQRSLLAAADAVADLAQRERGTVMTARTLGQPAVPTTFGAKAAGWLRGLDDALRAVSALNFPVQCGGAAGTLSLLETLAPGLAATAPGLLADRLGLTEPLGPWHTDRSPVTALGDGLTRASDILGKIAGDIVLAARPEIGELSEPQATGRGGSSTMPQKHNPVLSVLVRSAALQAPHLSASLHTSAALAADERPDGAWHAEWQPVMSLLTLVPTAASQAAEVLSGLEVHREAMQANVDAAMPALVAERRSVRPDESVSAADYLGVVPALIDRTLDAHATLRKELDS</sequence>
<evidence type="ECO:0000259" key="3">
    <source>
        <dbReference type="Pfam" id="PF00206"/>
    </source>
</evidence>
<dbReference type="PROSITE" id="PS00163">
    <property type="entry name" value="FUMARATE_LYASES"/>
    <property type="match status" value="1"/>
</dbReference>
<dbReference type="InterPro" id="IPR022761">
    <property type="entry name" value="Fumarate_lyase_N"/>
</dbReference>
<feature type="domain" description="Fumarate lyase N-terminal" evidence="3">
    <location>
        <begin position="25"/>
        <end position="293"/>
    </location>
</feature>
<dbReference type="RefSeq" id="WP_109683785.1">
    <property type="nucleotide sequence ID" value="NZ_QGDN01000001.1"/>
</dbReference>
<evidence type="ECO:0000313" key="5">
    <source>
        <dbReference type="Proteomes" id="UP000250028"/>
    </source>
</evidence>
<evidence type="ECO:0000256" key="1">
    <source>
        <dbReference type="ARBA" id="ARBA00023239"/>
    </source>
</evidence>
<keyword evidence="4" id="KW-0413">Isomerase</keyword>
<gene>
    <name evidence="4" type="ORF">SAMN04489750_0308</name>
</gene>
<dbReference type="SUPFAM" id="SSF48557">
    <property type="entry name" value="L-aspartase-like"/>
    <property type="match status" value="1"/>
</dbReference>
<dbReference type="Pfam" id="PF00206">
    <property type="entry name" value="Lyase_1"/>
    <property type="match status" value="1"/>
</dbReference>
<organism evidence="4 5">
    <name type="scientific">Branchiibius hedensis</name>
    <dbReference type="NCBI Taxonomy" id="672460"/>
    <lineage>
        <taxon>Bacteria</taxon>
        <taxon>Bacillati</taxon>
        <taxon>Actinomycetota</taxon>
        <taxon>Actinomycetes</taxon>
        <taxon>Micrococcales</taxon>
        <taxon>Dermacoccaceae</taxon>
        <taxon>Branchiibius</taxon>
    </lineage>
</organism>
<dbReference type="InterPro" id="IPR024083">
    <property type="entry name" value="Fumarase/histidase_N"/>
</dbReference>
<dbReference type="OrthoDB" id="9768878at2"/>
<dbReference type="Gene3D" id="1.20.200.10">
    <property type="entry name" value="Fumarase/aspartase (Central domain)"/>
    <property type="match status" value="1"/>
</dbReference>